<evidence type="ECO:0000256" key="2">
    <source>
        <dbReference type="ARBA" id="ARBA00023125"/>
    </source>
</evidence>
<dbReference type="InterPro" id="IPR020449">
    <property type="entry name" value="Tscrpt_reg_AraC-type_HTH"/>
</dbReference>
<dbReference type="NCBIfam" id="TIGR02297">
    <property type="entry name" value="HpaA"/>
    <property type="match status" value="1"/>
</dbReference>
<dbReference type="InterPro" id="IPR011983">
    <property type="entry name" value="HpaA_TReg"/>
</dbReference>
<dbReference type="SUPFAM" id="SSF51215">
    <property type="entry name" value="Regulatory protein AraC"/>
    <property type="match status" value="1"/>
</dbReference>
<feature type="domain" description="HTH araC/xylS-type" evidence="5">
    <location>
        <begin position="196"/>
        <end position="294"/>
    </location>
</feature>
<dbReference type="SMART" id="SM00342">
    <property type="entry name" value="HTH_ARAC"/>
    <property type="match status" value="1"/>
</dbReference>
<keyword evidence="7" id="KW-1185">Reference proteome</keyword>
<dbReference type="PANTHER" id="PTHR43280:SF19">
    <property type="entry name" value="4-HYDROXYPHENYLACETATE CATABOLISM PROTEIN"/>
    <property type="match status" value="1"/>
</dbReference>
<dbReference type="OrthoDB" id="9814125at2"/>
<keyword evidence="3" id="KW-0010">Activator</keyword>
<dbReference type="Pfam" id="PF12833">
    <property type="entry name" value="HTH_18"/>
    <property type="match status" value="1"/>
</dbReference>
<dbReference type="PROSITE" id="PS01124">
    <property type="entry name" value="HTH_ARAC_FAMILY_2"/>
    <property type="match status" value="1"/>
</dbReference>
<dbReference type="GO" id="GO:0043565">
    <property type="term" value="F:sequence-specific DNA binding"/>
    <property type="evidence" value="ECO:0007669"/>
    <property type="project" value="InterPro"/>
</dbReference>
<dbReference type="PRINTS" id="PR00032">
    <property type="entry name" value="HTHARAC"/>
</dbReference>
<name>A0A1E2V5N2_9GAMM</name>
<dbReference type="Proteomes" id="UP000094291">
    <property type="component" value="Unassembled WGS sequence"/>
</dbReference>
<dbReference type="Pfam" id="PF02311">
    <property type="entry name" value="AraC_binding"/>
    <property type="match status" value="1"/>
</dbReference>
<gene>
    <name evidence="6" type="ORF">BFW38_00760</name>
</gene>
<evidence type="ECO:0000313" key="7">
    <source>
        <dbReference type="Proteomes" id="UP000094291"/>
    </source>
</evidence>
<dbReference type="GO" id="GO:0003700">
    <property type="term" value="F:DNA-binding transcription factor activity"/>
    <property type="evidence" value="ECO:0007669"/>
    <property type="project" value="InterPro"/>
</dbReference>
<comment type="caution">
    <text evidence="6">The sequence shown here is derived from an EMBL/GenBank/DDBJ whole genome shotgun (WGS) entry which is preliminary data.</text>
</comment>
<sequence>MALDPIPNITIGQEYDQRYADATVHYDALDRMADFYGRNMPVHHHDRFFQVHYVKRGMVRVYLDERQFHQQGPLFFLTPPTVPHSFTTEEGSDGHVLTVRQQLVWSLLEELPELGDASMVAPVCVATGRVSEASRLDVNRIERLFDELRLEFEADRPGREVTLMMLTRLIFVSLFRLSASSLTAQSVRHDELSLFHRFNLEVEAHYTEHWTLTDYARALNVTEARLNSVCRRIAGVPSKRVVHDRVMQEARRLLTFTRMGVNEIGYRLGFQDPGYFCRFFARHANTTPSSYRRAQPGHR</sequence>
<proteinExistence type="predicted"/>
<dbReference type="PANTHER" id="PTHR43280">
    <property type="entry name" value="ARAC-FAMILY TRANSCRIPTIONAL REGULATOR"/>
    <property type="match status" value="1"/>
</dbReference>
<evidence type="ECO:0000259" key="5">
    <source>
        <dbReference type="PROSITE" id="PS01124"/>
    </source>
</evidence>
<keyword evidence="2" id="KW-0238">DNA-binding</keyword>
<dbReference type="EMBL" id="MDTQ01000001">
    <property type="protein sequence ID" value="ODC02287.1"/>
    <property type="molecule type" value="Genomic_DNA"/>
</dbReference>
<evidence type="ECO:0000256" key="3">
    <source>
        <dbReference type="ARBA" id="ARBA00023159"/>
    </source>
</evidence>
<evidence type="ECO:0000256" key="4">
    <source>
        <dbReference type="ARBA" id="ARBA00023163"/>
    </source>
</evidence>
<dbReference type="SUPFAM" id="SSF46689">
    <property type="entry name" value="Homeodomain-like"/>
    <property type="match status" value="1"/>
</dbReference>
<dbReference type="Gene3D" id="1.10.10.60">
    <property type="entry name" value="Homeodomain-like"/>
    <property type="match status" value="1"/>
</dbReference>
<keyword evidence="4" id="KW-0804">Transcription</keyword>
<dbReference type="Gene3D" id="2.60.120.10">
    <property type="entry name" value="Jelly Rolls"/>
    <property type="match status" value="1"/>
</dbReference>
<keyword evidence="1" id="KW-0805">Transcription regulation</keyword>
<dbReference type="InterPro" id="IPR037923">
    <property type="entry name" value="HTH-like"/>
</dbReference>
<dbReference type="InterPro" id="IPR018060">
    <property type="entry name" value="HTH_AraC"/>
</dbReference>
<accession>A0A1E2V5N2</accession>
<dbReference type="InterPro" id="IPR003313">
    <property type="entry name" value="AraC-bd"/>
</dbReference>
<protein>
    <submittedName>
        <fullName evidence="6">4-hydroxyphenylacetate catabolism regulatory protein HpaA</fullName>
    </submittedName>
</protein>
<dbReference type="STRING" id="197479.BFW38_00760"/>
<evidence type="ECO:0000313" key="6">
    <source>
        <dbReference type="EMBL" id="ODC02287.1"/>
    </source>
</evidence>
<dbReference type="AlphaFoldDB" id="A0A1E2V5N2"/>
<organism evidence="6 7">
    <name type="scientific">Terasakiispira papahanaumokuakeensis</name>
    <dbReference type="NCBI Taxonomy" id="197479"/>
    <lineage>
        <taxon>Bacteria</taxon>
        <taxon>Pseudomonadati</taxon>
        <taxon>Pseudomonadota</taxon>
        <taxon>Gammaproteobacteria</taxon>
        <taxon>Oceanospirillales</taxon>
        <taxon>Terasakiispira</taxon>
    </lineage>
</organism>
<evidence type="ECO:0000256" key="1">
    <source>
        <dbReference type="ARBA" id="ARBA00023015"/>
    </source>
</evidence>
<dbReference type="RefSeq" id="WP_068996671.1">
    <property type="nucleotide sequence ID" value="NZ_MDTQ01000001.1"/>
</dbReference>
<dbReference type="InterPro" id="IPR009057">
    <property type="entry name" value="Homeodomain-like_sf"/>
</dbReference>
<reference evidence="6 7" key="1">
    <citation type="submission" date="2016-08" db="EMBL/GenBank/DDBJ databases">
        <authorList>
            <person name="Seilhamer J.J."/>
        </authorList>
    </citation>
    <scope>NUCLEOTIDE SEQUENCE [LARGE SCALE GENOMIC DNA]</scope>
    <source>
        <strain evidence="6 7">PH27A</strain>
    </source>
</reference>
<dbReference type="InterPro" id="IPR014710">
    <property type="entry name" value="RmlC-like_jellyroll"/>
</dbReference>